<evidence type="ECO:0000313" key="2">
    <source>
        <dbReference type="EMBL" id="MBC5707827.1"/>
    </source>
</evidence>
<dbReference type="EMBL" id="JACOPB010000002">
    <property type="protein sequence ID" value="MBC5707827.1"/>
    <property type="molecule type" value="Genomic_DNA"/>
</dbReference>
<gene>
    <name evidence="2" type="ORF">H8S75_07640</name>
</gene>
<reference evidence="2 3" key="1">
    <citation type="submission" date="2020-08" db="EMBL/GenBank/DDBJ databases">
        <title>Genome public.</title>
        <authorList>
            <person name="Liu C."/>
            <person name="Sun Q."/>
        </authorList>
    </citation>
    <scope>NUCLEOTIDE SEQUENCE [LARGE SCALE GENOMIC DNA]</scope>
    <source>
        <strain evidence="2 3">NSJ-66</strain>
    </source>
</reference>
<dbReference type="InterPro" id="IPR024760">
    <property type="entry name" value="HTH_dom_conjug_TS-like"/>
</dbReference>
<dbReference type="RefSeq" id="WP_187020467.1">
    <property type="nucleotide sequence ID" value="NZ_JACOPB010000002.1"/>
</dbReference>
<dbReference type="Pfam" id="PF12645">
    <property type="entry name" value="HTH_16"/>
    <property type="match status" value="1"/>
</dbReference>
<evidence type="ECO:0000313" key="3">
    <source>
        <dbReference type="Proteomes" id="UP000634672"/>
    </source>
</evidence>
<dbReference type="Proteomes" id="UP000634672">
    <property type="component" value="Unassembled WGS sequence"/>
</dbReference>
<evidence type="ECO:0000259" key="1">
    <source>
        <dbReference type="Pfam" id="PF12645"/>
    </source>
</evidence>
<comment type="caution">
    <text evidence="2">The sequence shown here is derived from an EMBL/GenBank/DDBJ whole genome shotgun (WGS) entry which is preliminary data.</text>
</comment>
<protein>
    <submittedName>
        <fullName evidence="2">Helix-turn-helix domain-containing protein</fullName>
    </submittedName>
</protein>
<sequence>MANYDDLITRAQCGDKLALEKLLLLYQPMIDRHSRIHGRIDEALRQFIYLRILVNLKYFRG</sequence>
<keyword evidence="3" id="KW-1185">Reference proteome</keyword>
<proteinExistence type="predicted"/>
<accession>A0ABR7H3Q4</accession>
<feature type="domain" description="Helix-turn-helix conjugative transposon-like" evidence="1">
    <location>
        <begin position="6"/>
        <end position="60"/>
    </location>
</feature>
<name>A0ABR7H3Q4_9FIRM</name>
<organism evidence="2 3">
    <name type="scientific">Hungatella hominis</name>
    <dbReference type="NCBI Taxonomy" id="2763050"/>
    <lineage>
        <taxon>Bacteria</taxon>
        <taxon>Bacillati</taxon>
        <taxon>Bacillota</taxon>
        <taxon>Clostridia</taxon>
        <taxon>Lachnospirales</taxon>
        <taxon>Lachnospiraceae</taxon>
        <taxon>Hungatella</taxon>
    </lineage>
</organism>